<evidence type="ECO:0000313" key="6">
    <source>
        <dbReference type="EMBL" id="MPM01896.1"/>
    </source>
</evidence>
<organism evidence="6">
    <name type="scientific">bioreactor metagenome</name>
    <dbReference type="NCBI Taxonomy" id="1076179"/>
    <lineage>
        <taxon>unclassified sequences</taxon>
        <taxon>metagenomes</taxon>
        <taxon>ecological metagenomes</taxon>
    </lineage>
</organism>
<evidence type="ECO:0000256" key="4">
    <source>
        <dbReference type="ARBA" id="ARBA00022840"/>
    </source>
</evidence>
<evidence type="ECO:0000256" key="2">
    <source>
        <dbReference type="ARBA" id="ARBA00022448"/>
    </source>
</evidence>
<dbReference type="InterPro" id="IPR017871">
    <property type="entry name" value="ABC_transporter-like_CS"/>
</dbReference>
<comment type="similarity">
    <text evidence="1">Belongs to the ABC transporter superfamily.</text>
</comment>
<dbReference type="Gene3D" id="3.40.50.300">
    <property type="entry name" value="P-loop containing nucleotide triphosphate hydrolases"/>
    <property type="match status" value="1"/>
</dbReference>
<accession>A0A644WDI4</accession>
<evidence type="ECO:0000256" key="1">
    <source>
        <dbReference type="ARBA" id="ARBA00005417"/>
    </source>
</evidence>
<dbReference type="AlphaFoldDB" id="A0A644WDI4"/>
<dbReference type="PROSITE" id="PS00211">
    <property type="entry name" value="ABC_TRANSPORTER_1"/>
    <property type="match status" value="1"/>
</dbReference>
<dbReference type="GO" id="GO:0016887">
    <property type="term" value="F:ATP hydrolysis activity"/>
    <property type="evidence" value="ECO:0007669"/>
    <property type="project" value="InterPro"/>
</dbReference>
<dbReference type="PANTHER" id="PTHR42734">
    <property type="entry name" value="METAL TRANSPORT SYSTEM ATP-BINDING PROTEIN TM_0124-RELATED"/>
    <property type="match status" value="1"/>
</dbReference>
<dbReference type="SMART" id="SM00382">
    <property type="entry name" value="AAA"/>
    <property type="match status" value="1"/>
</dbReference>
<evidence type="ECO:0000259" key="5">
    <source>
        <dbReference type="PROSITE" id="PS50893"/>
    </source>
</evidence>
<protein>
    <submittedName>
        <fullName evidence="6">High-affinity zinc uptake system ATP-binding protein ZnuC</fullName>
        <ecNumber evidence="6">3.6.3.-</ecNumber>
    </submittedName>
</protein>
<reference evidence="6" key="1">
    <citation type="submission" date="2019-08" db="EMBL/GenBank/DDBJ databases">
        <authorList>
            <person name="Kucharzyk K."/>
            <person name="Murdoch R.W."/>
            <person name="Higgins S."/>
            <person name="Loffler F."/>
        </authorList>
    </citation>
    <scope>NUCLEOTIDE SEQUENCE</scope>
</reference>
<dbReference type="Pfam" id="PF00005">
    <property type="entry name" value="ABC_tran"/>
    <property type="match status" value="1"/>
</dbReference>
<dbReference type="EC" id="3.6.3.-" evidence="6"/>
<dbReference type="EMBL" id="VSSQ01000830">
    <property type="protein sequence ID" value="MPM01896.1"/>
    <property type="molecule type" value="Genomic_DNA"/>
</dbReference>
<dbReference type="PROSITE" id="PS50893">
    <property type="entry name" value="ABC_TRANSPORTER_2"/>
    <property type="match status" value="1"/>
</dbReference>
<keyword evidence="3" id="KW-0547">Nucleotide-binding</keyword>
<proteinExistence type="inferred from homology"/>
<sequence>MKILTEAVKTGVRKGGKMIRAEDLSFSYTGSRPFVLDGISLDIKDGEYVSVVGENGCGKSTLMRLILKFLRPTHGSIVTQAKRIGYVPQRNDFTNTGFPIKVYEMLDSYRRLLKVRNRDIITENLSLVGLSGFYGALMGTLSGGQSQKALIARALMGNPDLLILDEPSTGVDFDSQKEIYGLIKKLNIKNGITIVSVEHNLNAAISNSTLIYHLSGGQGHFCTPQNYAAEYLSVKGREDDNA</sequence>
<gene>
    <name evidence="6" type="primary">znuC_12</name>
    <name evidence="6" type="ORF">SDC9_48136</name>
</gene>
<dbReference type="InterPro" id="IPR050153">
    <property type="entry name" value="Metal_Ion_Import_ABC"/>
</dbReference>
<feature type="domain" description="ABC transporter" evidence="5">
    <location>
        <begin position="19"/>
        <end position="241"/>
    </location>
</feature>
<dbReference type="SUPFAM" id="SSF52540">
    <property type="entry name" value="P-loop containing nucleoside triphosphate hydrolases"/>
    <property type="match status" value="1"/>
</dbReference>
<keyword evidence="4 6" id="KW-0067">ATP-binding</keyword>
<dbReference type="PANTHER" id="PTHR42734:SF17">
    <property type="entry name" value="METAL TRANSPORT SYSTEM ATP-BINDING PROTEIN TM_0124-RELATED"/>
    <property type="match status" value="1"/>
</dbReference>
<dbReference type="InterPro" id="IPR027417">
    <property type="entry name" value="P-loop_NTPase"/>
</dbReference>
<keyword evidence="6" id="KW-0378">Hydrolase</keyword>
<evidence type="ECO:0000256" key="3">
    <source>
        <dbReference type="ARBA" id="ARBA00022741"/>
    </source>
</evidence>
<keyword evidence="2" id="KW-0813">Transport</keyword>
<dbReference type="GO" id="GO:0005524">
    <property type="term" value="F:ATP binding"/>
    <property type="evidence" value="ECO:0007669"/>
    <property type="project" value="UniProtKB-KW"/>
</dbReference>
<name>A0A644WDI4_9ZZZZ</name>
<dbReference type="InterPro" id="IPR003593">
    <property type="entry name" value="AAA+_ATPase"/>
</dbReference>
<dbReference type="InterPro" id="IPR003439">
    <property type="entry name" value="ABC_transporter-like_ATP-bd"/>
</dbReference>
<comment type="caution">
    <text evidence="6">The sequence shown here is derived from an EMBL/GenBank/DDBJ whole genome shotgun (WGS) entry which is preliminary data.</text>
</comment>